<dbReference type="PaxDb" id="7159-AAEL015247-PA"/>
<dbReference type="EMBL" id="CH478828">
    <property type="protein sequence ID" value="EAT32598.1"/>
    <property type="molecule type" value="Genomic_DNA"/>
</dbReference>
<reference evidence="2" key="3">
    <citation type="submission" date="2012-09" db="EMBL/GenBank/DDBJ databases">
        <authorList>
            <consortium name="VectorBase"/>
        </authorList>
    </citation>
    <scope>NUCLEOTIDE SEQUENCE</scope>
    <source>
        <strain evidence="2">Liverpool</strain>
    </source>
</reference>
<dbReference type="Pfam" id="PF11838">
    <property type="entry name" value="ERAP1_C"/>
    <property type="match status" value="1"/>
</dbReference>
<proteinExistence type="predicted"/>
<organism evidence="2 3">
    <name type="scientific">Aedes aegypti</name>
    <name type="common">Yellowfever mosquito</name>
    <name type="synonym">Culex aegypti</name>
    <dbReference type="NCBI Taxonomy" id="7159"/>
    <lineage>
        <taxon>Eukaryota</taxon>
        <taxon>Metazoa</taxon>
        <taxon>Ecdysozoa</taxon>
        <taxon>Arthropoda</taxon>
        <taxon>Hexapoda</taxon>
        <taxon>Insecta</taxon>
        <taxon>Pterygota</taxon>
        <taxon>Neoptera</taxon>
        <taxon>Endopterygota</taxon>
        <taxon>Diptera</taxon>
        <taxon>Nematocera</taxon>
        <taxon>Culicoidea</taxon>
        <taxon>Culicidae</taxon>
        <taxon>Culicinae</taxon>
        <taxon>Aedini</taxon>
        <taxon>Aedes</taxon>
        <taxon>Stegomyia</taxon>
    </lineage>
</organism>
<dbReference type="VEuPathDB" id="VectorBase:AAEL015247"/>
<name>Q16EE0_AEDAE</name>
<accession>Q16EE0</accession>
<dbReference type="Gene3D" id="1.25.50.20">
    <property type="match status" value="1"/>
</dbReference>
<gene>
    <name evidence="2" type="ORF">AaeL_AAEL015247</name>
</gene>
<dbReference type="eggNOG" id="KOG1046">
    <property type="taxonomic scope" value="Eukaryota"/>
</dbReference>
<dbReference type="HOGENOM" id="CLU_1548878_0_0_1"/>
<dbReference type="AlphaFoldDB" id="Q16EE0"/>
<evidence type="ECO:0000259" key="1">
    <source>
        <dbReference type="Pfam" id="PF11838"/>
    </source>
</evidence>
<dbReference type="Proteomes" id="UP000682892">
    <property type="component" value="Unassembled WGS sequence"/>
</dbReference>
<protein>
    <submittedName>
        <fullName evidence="2">AAEL015247-PA</fullName>
    </submittedName>
</protein>
<reference evidence="2" key="2">
    <citation type="journal article" date="2007" name="Science">
        <title>Genome sequence of Aedes aegypti, a major arbovirus vector.</title>
        <authorList>
            <person name="Nene V."/>
            <person name="Wortman J.R."/>
            <person name="Lawson D."/>
            <person name="Haas B."/>
            <person name="Kodira C."/>
            <person name="Tu Z.J."/>
            <person name="Loftus B."/>
            <person name="Xi Z."/>
            <person name="Megy K."/>
            <person name="Grabherr M."/>
            <person name="Ren Q."/>
            <person name="Zdobnov E.M."/>
            <person name="Lobo N.F."/>
            <person name="Campbell K.S."/>
            <person name="Brown S.E."/>
            <person name="Bonaldo M.F."/>
            <person name="Zhu J."/>
            <person name="Sinkins S.P."/>
            <person name="Hogenkamp D.G."/>
            <person name="Amedeo P."/>
            <person name="Arensburger P."/>
            <person name="Atkinson P.W."/>
            <person name="Bidwell S."/>
            <person name="Biedler J."/>
            <person name="Birney E."/>
            <person name="Bruggner R.V."/>
            <person name="Costas J."/>
            <person name="Coy M.R."/>
            <person name="Crabtree J."/>
            <person name="Crawford M."/>
            <person name="Debruyn B."/>
            <person name="Decaprio D."/>
            <person name="Eiglmeier K."/>
            <person name="Eisenstadt E."/>
            <person name="El-Dorry H."/>
            <person name="Gelbart W.M."/>
            <person name="Gomes S.L."/>
            <person name="Hammond M."/>
            <person name="Hannick L.I."/>
            <person name="Hogan J.R."/>
            <person name="Holmes M.H."/>
            <person name="Jaffe D."/>
            <person name="Johnston J.S."/>
            <person name="Kennedy R.C."/>
            <person name="Koo H."/>
            <person name="Kravitz S."/>
            <person name="Kriventseva E.V."/>
            <person name="Kulp D."/>
            <person name="Labutti K."/>
            <person name="Lee E."/>
            <person name="Li S."/>
            <person name="Lovin D.D."/>
            <person name="Mao C."/>
            <person name="Mauceli E."/>
            <person name="Menck C.F."/>
            <person name="Miller J.R."/>
            <person name="Montgomery P."/>
            <person name="Mori A."/>
            <person name="Nascimento A.L."/>
            <person name="Naveira H.F."/>
            <person name="Nusbaum C."/>
            <person name="O'leary S."/>
            <person name="Orvis J."/>
            <person name="Pertea M."/>
            <person name="Quesneville H."/>
            <person name="Reidenbach K.R."/>
            <person name="Rogers Y.H."/>
            <person name="Roth C.W."/>
            <person name="Schneider J.R."/>
            <person name="Schatz M."/>
            <person name="Shumway M."/>
            <person name="Stanke M."/>
            <person name="Stinson E.O."/>
            <person name="Tubio J.M."/>
            <person name="Vanzee J.P."/>
            <person name="Verjovski-Almeida S."/>
            <person name="Werner D."/>
            <person name="White O."/>
            <person name="Wyder S."/>
            <person name="Zeng Q."/>
            <person name="Zhao Q."/>
            <person name="Zhao Y."/>
            <person name="Hill C.A."/>
            <person name="Raikhel A.S."/>
            <person name="Soares M.B."/>
            <person name="Knudson D.L."/>
            <person name="Lee N.H."/>
            <person name="Galagan J."/>
            <person name="Salzberg S.L."/>
            <person name="Paulsen I.T."/>
            <person name="Dimopoulos G."/>
            <person name="Collins F.H."/>
            <person name="Birren B."/>
            <person name="Fraser-Liggett C.M."/>
            <person name="Severson D.W."/>
        </authorList>
    </citation>
    <scope>NUCLEOTIDE SEQUENCE [LARGE SCALE GENOMIC DNA]</scope>
    <source>
        <strain evidence="2">Liverpool</strain>
    </source>
</reference>
<dbReference type="InterPro" id="IPR024571">
    <property type="entry name" value="ERAP1-like_C_dom"/>
</dbReference>
<evidence type="ECO:0000313" key="2">
    <source>
        <dbReference type="EMBL" id="EAT32598.1"/>
    </source>
</evidence>
<reference evidence="2" key="1">
    <citation type="submission" date="2005-10" db="EMBL/GenBank/DDBJ databases">
        <authorList>
            <person name="Loftus B.J."/>
            <person name="Nene V.M."/>
            <person name="Hannick L.I."/>
            <person name="Bidwell S."/>
            <person name="Haas B."/>
            <person name="Amedeo P."/>
            <person name="Orvis J."/>
            <person name="Wortman J.R."/>
            <person name="White O.R."/>
            <person name="Salzberg S."/>
            <person name="Shumway M."/>
            <person name="Koo H."/>
            <person name="Zhao Y."/>
            <person name="Holmes M."/>
            <person name="Miller J."/>
            <person name="Schatz M."/>
            <person name="Pop M."/>
            <person name="Pai G."/>
            <person name="Utterback T."/>
            <person name="Rogers Y.-H."/>
            <person name="Kravitz S."/>
            <person name="Fraser C.M."/>
        </authorList>
    </citation>
    <scope>NUCLEOTIDE SEQUENCE</scope>
    <source>
        <strain evidence="2">Liverpool</strain>
    </source>
</reference>
<feature type="domain" description="ERAP1-like C-terminal" evidence="1">
    <location>
        <begin position="3"/>
        <end position="112"/>
    </location>
</feature>
<sequence length="173" mass="19411">MSTNMATEQILILQGLGCAQDREQIFKVMDAITSDDIRPQDKNTAFSYLLLNPYTLDHLSEYLRTYYVRWANAHGSYANVASAFNNLLARMKTDEQMWRIRSFAERNEQVFGAAAYNSIQSGVTDYFSNQNFTNKHREVIGGFLDKALAKNNGAGKTTVGILTLVAVIVALLQ</sequence>
<evidence type="ECO:0000313" key="3">
    <source>
        <dbReference type="Proteomes" id="UP000682892"/>
    </source>
</evidence>